<evidence type="ECO:0000313" key="3">
    <source>
        <dbReference type="Proteomes" id="UP000663882"/>
    </source>
</evidence>
<dbReference type="AlphaFoldDB" id="A0A815K526"/>
<evidence type="ECO:0000313" key="2">
    <source>
        <dbReference type="EMBL" id="CAF1452500.1"/>
    </source>
</evidence>
<feature type="non-terminal residue" evidence="1">
    <location>
        <position position="40"/>
    </location>
</feature>
<name>A0A815K526_9BILA</name>
<dbReference type="EMBL" id="CAJNOU010004719">
    <property type="protein sequence ID" value="CAF1452500.1"/>
    <property type="molecule type" value="Genomic_DNA"/>
</dbReference>
<reference evidence="1" key="1">
    <citation type="submission" date="2021-02" db="EMBL/GenBank/DDBJ databases">
        <authorList>
            <person name="Nowell W R."/>
        </authorList>
    </citation>
    <scope>NUCLEOTIDE SEQUENCE</scope>
</reference>
<evidence type="ECO:0000313" key="1">
    <source>
        <dbReference type="EMBL" id="CAF1388150.1"/>
    </source>
</evidence>
<dbReference type="Proteomes" id="UP000663882">
    <property type="component" value="Unassembled WGS sequence"/>
</dbReference>
<dbReference type="Proteomes" id="UP000663889">
    <property type="component" value="Unassembled WGS sequence"/>
</dbReference>
<gene>
    <name evidence="1" type="ORF">RFH988_LOCUS34207</name>
    <name evidence="2" type="ORF">SEV965_LOCUS33755</name>
</gene>
<proteinExistence type="predicted"/>
<comment type="caution">
    <text evidence="1">The sequence shown here is derived from an EMBL/GenBank/DDBJ whole genome shotgun (WGS) entry which is preliminary data.</text>
</comment>
<dbReference type="EMBL" id="CAJNOO010004633">
    <property type="protein sequence ID" value="CAF1388150.1"/>
    <property type="molecule type" value="Genomic_DNA"/>
</dbReference>
<organism evidence="1 3">
    <name type="scientific">Rotaria sordida</name>
    <dbReference type="NCBI Taxonomy" id="392033"/>
    <lineage>
        <taxon>Eukaryota</taxon>
        <taxon>Metazoa</taxon>
        <taxon>Spiralia</taxon>
        <taxon>Gnathifera</taxon>
        <taxon>Rotifera</taxon>
        <taxon>Eurotatoria</taxon>
        <taxon>Bdelloidea</taxon>
        <taxon>Philodinida</taxon>
        <taxon>Philodinidae</taxon>
        <taxon>Rotaria</taxon>
    </lineage>
</organism>
<protein>
    <submittedName>
        <fullName evidence="1">Uncharacterized protein</fullName>
    </submittedName>
</protein>
<sequence length="40" mass="4413">MLLSTQNPYATTGLSLVRTSIMLFDLGYEDRIFGDNSGNT</sequence>
<accession>A0A815K526</accession>